<comment type="similarity">
    <text evidence="2">Belongs to the PRP18 family.</text>
</comment>
<keyword evidence="6" id="KW-0508">mRNA splicing</keyword>
<dbReference type="OrthoDB" id="10261918at2759"/>
<dbReference type="GO" id="GO:0000350">
    <property type="term" value="P:generation of catalytic spliceosome for second transesterification step"/>
    <property type="evidence" value="ECO:0007669"/>
    <property type="project" value="TreeGrafter"/>
</dbReference>
<keyword evidence="7" id="KW-0539">Nucleus</keyword>
<evidence type="ECO:0000256" key="7">
    <source>
        <dbReference type="ARBA" id="ARBA00023242"/>
    </source>
</evidence>
<dbReference type="GO" id="GO:0071021">
    <property type="term" value="C:U2-type post-spliceosomal complex"/>
    <property type="evidence" value="ECO:0007669"/>
    <property type="project" value="TreeGrafter"/>
</dbReference>
<reference evidence="10" key="1">
    <citation type="submission" date="2013-12" db="EMBL/GenBank/DDBJ databases">
        <authorList>
            <person name="Genoscope - CEA"/>
        </authorList>
    </citation>
    <scope>NUCLEOTIDE SEQUENCE</scope>
    <source>
        <strain evidence="10">CBS 1993</strain>
    </source>
</reference>
<evidence type="ECO:0000313" key="10">
    <source>
        <dbReference type="EMBL" id="CDK29160.1"/>
    </source>
</evidence>
<evidence type="ECO:0000259" key="9">
    <source>
        <dbReference type="Pfam" id="PF02840"/>
    </source>
</evidence>
<comment type="subcellular location">
    <subcellularLocation>
        <location evidence="1">Nucleus</location>
    </subcellularLocation>
</comment>
<feature type="domain" description="Prp18" evidence="9">
    <location>
        <begin position="147"/>
        <end position="260"/>
    </location>
</feature>
<dbReference type="SUPFAM" id="SSF47938">
    <property type="entry name" value="Functional domain of the splicing factor Prp18"/>
    <property type="match status" value="1"/>
</dbReference>
<evidence type="ECO:0000256" key="5">
    <source>
        <dbReference type="ARBA" id="ARBA00022728"/>
    </source>
</evidence>
<dbReference type="RefSeq" id="XP_022461149.1">
    <property type="nucleotide sequence ID" value="XM_022606303.1"/>
</dbReference>
<proteinExistence type="inferred from homology"/>
<dbReference type="InterPro" id="IPR004098">
    <property type="entry name" value="Prp18"/>
</dbReference>
<dbReference type="GO" id="GO:0005682">
    <property type="term" value="C:U5 snRNP"/>
    <property type="evidence" value="ECO:0007669"/>
    <property type="project" value="TreeGrafter"/>
</dbReference>
<feature type="region of interest" description="Disordered" evidence="8">
    <location>
        <begin position="1"/>
        <end position="62"/>
    </location>
</feature>
<organism evidence="10 11">
    <name type="scientific">Kuraishia capsulata CBS 1993</name>
    <dbReference type="NCBI Taxonomy" id="1382522"/>
    <lineage>
        <taxon>Eukaryota</taxon>
        <taxon>Fungi</taxon>
        <taxon>Dikarya</taxon>
        <taxon>Ascomycota</taxon>
        <taxon>Saccharomycotina</taxon>
        <taxon>Pichiomycetes</taxon>
        <taxon>Pichiales</taxon>
        <taxon>Pichiaceae</taxon>
        <taxon>Kuraishia</taxon>
    </lineage>
</organism>
<reference evidence="10" key="2">
    <citation type="submission" date="2014-02" db="EMBL/GenBank/DDBJ databases">
        <title>Complete DNA sequence of /Kuraishia capsulata/ illustrates novel genomic features among budding yeasts (/Saccharomycotina/).</title>
        <authorList>
            <person name="Morales L."/>
            <person name="Noel B."/>
            <person name="Porcel B."/>
            <person name="Marcet-Houben M."/>
            <person name="Hullo M-F."/>
            <person name="Sacerdot C."/>
            <person name="Tekaia F."/>
            <person name="Leh-Louis V."/>
            <person name="Despons L."/>
            <person name="Khanna V."/>
            <person name="Aury J-M."/>
            <person name="Barbe V."/>
            <person name="Couloux A."/>
            <person name="Labadie K."/>
            <person name="Pelletier E."/>
            <person name="Souciet J-L."/>
            <person name="Boekhout T."/>
            <person name="Gabaldon T."/>
            <person name="Wincker P."/>
            <person name="Dujon B."/>
        </authorList>
    </citation>
    <scope>NUCLEOTIDE SEQUENCE</scope>
    <source>
        <strain evidence="10">CBS 1993</strain>
    </source>
</reference>
<name>W6MXM7_9ASCO</name>
<evidence type="ECO:0000256" key="8">
    <source>
        <dbReference type="SAM" id="MobiDB-lite"/>
    </source>
</evidence>
<sequence>MSSFSSLLQEEISKKRSQAEAAKQRETKRPKKTQNVEVEPVSESESQSAEEKSDTAPAVLPEEGIISGEADVSEPPVIDEPIVAPIVIAEKHTPEKDEIIEAPKQQKDDPLEITIESEDIAKDINKVMLQIRAYLKQILNGWPTATEAEELTLIETKRWIVPLLVLLKRGTLPIEMAISVCTIAQNLQRNEYMKANENYIKLSIGSIAWPIGVMNVGIHARSADDKIKGKEGHVSNIMKDDKTRHWLLALKRIITHEESKEVKESPGV</sequence>
<dbReference type="Pfam" id="PF02840">
    <property type="entry name" value="Prp18"/>
    <property type="match status" value="1"/>
</dbReference>
<keyword evidence="4" id="KW-0507">mRNA processing</keyword>
<dbReference type="Gene3D" id="1.20.940.10">
    <property type="entry name" value="Functional domain of the splicing factor Prp18"/>
    <property type="match status" value="1"/>
</dbReference>
<dbReference type="HOGENOM" id="CLU_081028_0_0_1"/>
<feature type="compositionally biased region" description="Basic and acidic residues" evidence="8">
    <location>
        <begin position="11"/>
        <end position="27"/>
    </location>
</feature>
<protein>
    <recommendedName>
        <fullName evidence="3">Pre-mRNA-splicing factor 18</fullName>
    </recommendedName>
</protein>
<dbReference type="AlphaFoldDB" id="W6MXM7"/>
<evidence type="ECO:0000256" key="1">
    <source>
        <dbReference type="ARBA" id="ARBA00004123"/>
    </source>
</evidence>
<dbReference type="PANTHER" id="PTHR13007:SF19">
    <property type="entry name" value="PRE-MRNA-SPLICING FACTOR 18"/>
    <property type="match status" value="1"/>
</dbReference>
<dbReference type="EMBL" id="HG793130">
    <property type="protein sequence ID" value="CDK29160.1"/>
    <property type="molecule type" value="Genomic_DNA"/>
</dbReference>
<evidence type="ECO:0000313" key="11">
    <source>
        <dbReference type="Proteomes" id="UP000019384"/>
    </source>
</evidence>
<dbReference type="STRING" id="1382522.W6MXM7"/>
<evidence type="ECO:0000256" key="4">
    <source>
        <dbReference type="ARBA" id="ARBA00022664"/>
    </source>
</evidence>
<keyword evidence="11" id="KW-1185">Reference proteome</keyword>
<dbReference type="Proteomes" id="UP000019384">
    <property type="component" value="Unassembled WGS sequence"/>
</dbReference>
<evidence type="ECO:0000256" key="2">
    <source>
        <dbReference type="ARBA" id="ARBA00008137"/>
    </source>
</evidence>
<keyword evidence="5" id="KW-0747">Spliceosome</keyword>
<evidence type="ECO:0000256" key="6">
    <source>
        <dbReference type="ARBA" id="ARBA00023187"/>
    </source>
</evidence>
<dbReference type="GeneID" id="34522537"/>
<dbReference type="InterPro" id="IPR039979">
    <property type="entry name" value="PRPF18"/>
</dbReference>
<dbReference type="PANTHER" id="PTHR13007">
    <property type="entry name" value="PRE-MRNA SPLICING FACTOR-RELATED"/>
    <property type="match status" value="1"/>
</dbReference>
<feature type="compositionally biased region" description="Low complexity" evidence="8">
    <location>
        <begin position="36"/>
        <end position="47"/>
    </location>
</feature>
<dbReference type="GO" id="GO:0046540">
    <property type="term" value="C:U4/U6 x U5 tri-snRNP complex"/>
    <property type="evidence" value="ECO:0007669"/>
    <property type="project" value="TreeGrafter"/>
</dbReference>
<evidence type="ECO:0000256" key="3">
    <source>
        <dbReference type="ARBA" id="ARBA00018242"/>
    </source>
</evidence>
<accession>W6MXM7</accession>
<gene>
    <name evidence="10" type="ORF">KUCA_T00005147001</name>
</gene>